<reference evidence="3" key="1">
    <citation type="submission" date="2017-03" db="EMBL/GenBank/DDBJ databases">
        <title>Phytopthora megakarya and P. palmivora, two closely related causual agents of cacao black pod achieved similar genome size and gene model numbers by different mechanisms.</title>
        <authorList>
            <person name="Ali S."/>
            <person name="Shao J."/>
            <person name="Larry D.J."/>
            <person name="Kronmiller B."/>
            <person name="Shen D."/>
            <person name="Strem M.D."/>
            <person name="Melnick R.L."/>
            <person name="Guiltinan M.J."/>
            <person name="Tyler B.M."/>
            <person name="Meinhardt L.W."/>
            <person name="Bailey B.A."/>
        </authorList>
    </citation>
    <scope>NUCLEOTIDE SEQUENCE [LARGE SCALE GENOMIC DNA]</scope>
    <source>
        <strain evidence="3">zdho120</strain>
    </source>
</reference>
<gene>
    <name evidence="2" type="ORF">PHMEG_00025684</name>
</gene>
<evidence type="ECO:0000313" key="3">
    <source>
        <dbReference type="Proteomes" id="UP000198211"/>
    </source>
</evidence>
<feature type="domain" description="Reverse transcriptase Ty1/copia-type" evidence="1">
    <location>
        <begin position="2"/>
        <end position="144"/>
    </location>
</feature>
<proteinExistence type="predicted"/>
<dbReference type="Pfam" id="PF07727">
    <property type="entry name" value="RVT_2"/>
    <property type="match status" value="1"/>
</dbReference>
<keyword evidence="3" id="KW-1185">Reference proteome</keyword>
<dbReference type="AlphaFoldDB" id="A0A225VBG4"/>
<sequence>MRTPAGLHLPKEKCLRLHKILYGLKQRGKLWSDTTLKYLLDLGFVRSKLNPCLYFRRSGDKLTVLGLYVDDVEVTSQRDNDSDWVIQKLVDQFQIKDMGPAKKCIGIHIDQSNEGVYLHQTPNIDGLLAKLGMENCRPVSKPLESTRWLQKEDAEAFYSTDVMRESIGSFCG</sequence>
<dbReference type="EMBL" id="NBNE01005988">
    <property type="protein sequence ID" value="OWZ02713.1"/>
    <property type="molecule type" value="Genomic_DNA"/>
</dbReference>
<evidence type="ECO:0000313" key="2">
    <source>
        <dbReference type="EMBL" id="OWZ02713.1"/>
    </source>
</evidence>
<name>A0A225VBG4_9STRA</name>
<comment type="caution">
    <text evidence="2">The sequence shown here is derived from an EMBL/GenBank/DDBJ whole genome shotgun (WGS) entry which is preliminary data.</text>
</comment>
<accession>A0A225VBG4</accession>
<dbReference type="Proteomes" id="UP000198211">
    <property type="component" value="Unassembled WGS sequence"/>
</dbReference>
<dbReference type="OrthoDB" id="127977at2759"/>
<protein>
    <recommendedName>
        <fullName evidence="1">Reverse transcriptase Ty1/copia-type domain-containing protein</fullName>
    </recommendedName>
</protein>
<evidence type="ECO:0000259" key="1">
    <source>
        <dbReference type="Pfam" id="PF07727"/>
    </source>
</evidence>
<dbReference type="InterPro" id="IPR013103">
    <property type="entry name" value="RVT_2"/>
</dbReference>
<organism evidence="2 3">
    <name type="scientific">Phytophthora megakarya</name>
    <dbReference type="NCBI Taxonomy" id="4795"/>
    <lineage>
        <taxon>Eukaryota</taxon>
        <taxon>Sar</taxon>
        <taxon>Stramenopiles</taxon>
        <taxon>Oomycota</taxon>
        <taxon>Peronosporomycetes</taxon>
        <taxon>Peronosporales</taxon>
        <taxon>Peronosporaceae</taxon>
        <taxon>Phytophthora</taxon>
    </lineage>
</organism>
<dbReference type="STRING" id="4795.A0A225VBG4"/>